<dbReference type="InterPro" id="IPR036188">
    <property type="entry name" value="FAD/NAD-bd_sf"/>
</dbReference>
<dbReference type="InterPro" id="IPR006076">
    <property type="entry name" value="FAD-dep_OxRdtase"/>
</dbReference>
<accession>A0ABX7FFN0</accession>
<keyword evidence="3" id="KW-0614">Plasmid</keyword>
<evidence type="ECO:0000313" key="3">
    <source>
        <dbReference type="EMBL" id="QRF69336.1"/>
    </source>
</evidence>
<proteinExistence type="predicted"/>
<name>A0ABX7FFN0_9RHOB</name>
<evidence type="ECO:0000313" key="4">
    <source>
        <dbReference type="Proteomes" id="UP000596387"/>
    </source>
</evidence>
<dbReference type="Pfam" id="PF01266">
    <property type="entry name" value="DAO"/>
    <property type="match status" value="1"/>
</dbReference>
<dbReference type="RefSeq" id="WP_023852077.1">
    <property type="nucleotide sequence ID" value="NZ_CP047170.1"/>
</dbReference>
<dbReference type="PANTHER" id="PTHR13847:SF281">
    <property type="entry name" value="FAD DEPENDENT OXIDOREDUCTASE DOMAIN-CONTAINING PROTEIN"/>
    <property type="match status" value="1"/>
</dbReference>
<evidence type="ECO:0000259" key="2">
    <source>
        <dbReference type="Pfam" id="PF01266"/>
    </source>
</evidence>
<gene>
    <name evidence="3" type="ORF">GQA70_23705</name>
</gene>
<feature type="domain" description="FAD dependent oxidoreductase" evidence="2">
    <location>
        <begin position="27"/>
        <end position="373"/>
    </location>
</feature>
<keyword evidence="1" id="KW-0560">Oxidoreductase</keyword>
<evidence type="ECO:0000256" key="1">
    <source>
        <dbReference type="ARBA" id="ARBA00023002"/>
    </source>
</evidence>
<keyword evidence="4" id="KW-1185">Reference proteome</keyword>
<dbReference type="Gene3D" id="3.30.9.10">
    <property type="entry name" value="D-Amino Acid Oxidase, subunit A, domain 2"/>
    <property type="match status" value="1"/>
</dbReference>
<dbReference type="Proteomes" id="UP000596387">
    <property type="component" value="Plasmid p-SCP4"/>
</dbReference>
<protein>
    <submittedName>
        <fullName evidence="3">FAD-dependent oxidoreductase</fullName>
    </submittedName>
</protein>
<sequence length="430" mass="45121">MILEPPYADTAPPAPDSTPLEGRITVDVALVGAGFSGTIAALMLARRGVSVALIEAQEVGHGGSGRNHGQCIPVFGYLDEAVLPPEGFALLRDSGRLVFDTIADLGIACEPVQKGWLNAAHDAAGLDRARAAHAKYARLGKAGDFLGPDEVTELSGISGYVGGWVHRDGGHVNPLAYVRGLAGAAQAAGAALHVRSPLTGLERGREGWLLRTPGGEIAARKVGLTVNAYADAAIPARLRQSLVHMRSYAMASEPLTEAQRAEVLPGGVNFSDTRRDPMFFRIDGSGRIITGGLVELRRGRITAPTVAQAGRRLAGLYPALQGLGFTHHWSGTVGVSAKQRPAIFELGPDLWALAGYSGRGVPTTAALGRALAATLVDREEGARLWPHDAPTRIPGGTLIGFGVQSLRGPWNKLRDRLGRGASAAKERTTP</sequence>
<organism evidence="3 4">
    <name type="scientific">Ponticoccus alexandrii</name>
    <dbReference type="NCBI Taxonomy" id="1943633"/>
    <lineage>
        <taxon>Bacteria</taxon>
        <taxon>Pseudomonadati</taxon>
        <taxon>Pseudomonadota</taxon>
        <taxon>Alphaproteobacteria</taxon>
        <taxon>Rhodobacterales</taxon>
        <taxon>Roseobacteraceae</taxon>
        <taxon>Ponticoccus</taxon>
    </lineage>
</organism>
<dbReference type="PANTHER" id="PTHR13847">
    <property type="entry name" value="SARCOSINE DEHYDROGENASE-RELATED"/>
    <property type="match status" value="1"/>
</dbReference>
<reference evidence="3 4" key="1">
    <citation type="submission" date="2019-12" db="EMBL/GenBank/DDBJ databases">
        <title>Complete Genome Sequence of a Quorum-Sensing Bacterium,Rhodobacteraceae bacterium C31, Isolated from a marine microalgae symbiotic bacteria.</title>
        <authorList>
            <person name="Zhang Y."/>
        </authorList>
    </citation>
    <scope>NUCLEOTIDE SEQUENCE [LARGE SCALE GENOMIC DNA]</scope>
    <source>
        <strain evidence="3 4">C31</strain>
        <plasmid evidence="3 4">p-SCP4</plasmid>
    </source>
</reference>
<dbReference type="Gene3D" id="3.50.50.60">
    <property type="entry name" value="FAD/NAD(P)-binding domain"/>
    <property type="match status" value="1"/>
</dbReference>
<dbReference type="SUPFAM" id="SSF51905">
    <property type="entry name" value="FAD/NAD(P)-binding domain"/>
    <property type="match status" value="1"/>
</dbReference>
<geneLocation type="plasmid" evidence="3 4">
    <name>p-SCP4</name>
</geneLocation>
<dbReference type="EMBL" id="CP047170">
    <property type="protein sequence ID" value="QRF69336.1"/>
    <property type="molecule type" value="Genomic_DNA"/>
</dbReference>